<comment type="caution">
    <text evidence="4">The sequence shown here is derived from an EMBL/GenBank/DDBJ whole genome shotgun (WGS) entry which is preliminary data.</text>
</comment>
<keyword evidence="2" id="KW-0732">Signal</keyword>
<feature type="signal peptide" evidence="2">
    <location>
        <begin position="1"/>
        <end position="24"/>
    </location>
</feature>
<dbReference type="EMBL" id="QMDV01000001">
    <property type="protein sequence ID" value="RAU83701.1"/>
    <property type="molecule type" value="Genomic_DNA"/>
</dbReference>
<evidence type="ECO:0000256" key="2">
    <source>
        <dbReference type="SAM" id="SignalP"/>
    </source>
</evidence>
<evidence type="ECO:0000313" key="5">
    <source>
        <dbReference type="Proteomes" id="UP000251692"/>
    </source>
</evidence>
<accession>A0A364RHC2</accession>
<comment type="similarity">
    <text evidence="1">Belongs to the YciI family.</text>
</comment>
<dbReference type="SUPFAM" id="SSF54909">
    <property type="entry name" value="Dimeric alpha+beta barrel"/>
    <property type="match status" value="1"/>
</dbReference>
<dbReference type="InterPro" id="IPR005545">
    <property type="entry name" value="YCII"/>
</dbReference>
<dbReference type="RefSeq" id="WP_112303739.1">
    <property type="nucleotide sequence ID" value="NZ_QMDV01000001.1"/>
</dbReference>
<feature type="domain" description="YCII-related" evidence="3">
    <location>
        <begin position="65"/>
        <end position="135"/>
    </location>
</feature>
<feature type="chain" id="PRO_5016637750" description="YCII-related domain-containing protein" evidence="2">
    <location>
        <begin position="25"/>
        <end position="150"/>
    </location>
</feature>
<reference evidence="4 5" key="1">
    <citation type="submission" date="2018-06" db="EMBL/GenBank/DDBJ databases">
        <authorList>
            <person name="Liu Z.-W."/>
        </authorList>
    </citation>
    <scope>NUCLEOTIDE SEQUENCE [LARGE SCALE GENOMIC DNA]</scope>
    <source>
        <strain evidence="4 5">2b14</strain>
    </source>
</reference>
<reference evidence="4 5" key="2">
    <citation type="submission" date="2018-07" db="EMBL/GenBank/DDBJ databases">
        <title>Pontibacter sp. 2b14 genomic sequence and assembly.</title>
        <authorList>
            <person name="Du Z.-J."/>
        </authorList>
    </citation>
    <scope>NUCLEOTIDE SEQUENCE [LARGE SCALE GENOMIC DNA]</scope>
    <source>
        <strain evidence="4 5">2b14</strain>
    </source>
</reference>
<dbReference type="AlphaFoldDB" id="A0A364RHC2"/>
<evidence type="ECO:0000256" key="1">
    <source>
        <dbReference type="ARBA" id="ARBA00007689"/>
    </source>
</evidence>
<organism evidence="4 5">
    <name type="scientific">Pontibacter arcticus</name>
    <dbReference type="NCBI Taxonomy" id="2080288"/>
    <lineage>
        <taxon>Bacteria</taxon>
        <taxon>Pseudomonadati</taxon>
        <taxon>Bacteroidota</taxon>
        <taxon>Cytophagia</taxon>
        <taxon>Cytophagales</taxon>
        <taxon>Hymenobacteraceae</taxon>
        <taxon>Pontibacter</taxon>
    </lineage>
</organism>
<protein>
    <recommendedName>
        <fullName evidence="3">YCII-related domain-containing protein</fullName>
    </recommendedName>
</protein>
<sequence length="150" mass="16304">MKKLIRSVTFTAALLLCATQLAFAQATAKPAQKAPAQPAPANTEPPQQPIQTRTYYIAILKNGPYQPKDAAEEQTIQTAHMNHMRKLAETGKLAMAGQIPEKDGLHAMFIFSVASMAEAKAITDADPAIKAGRFTLELHPWIGQRGTRLP</sequence>
<name>A0A364RHC2_9BACT</name>
<dbReference type="OrthoDB" id="8481699at2"/>
<gene>
    <name evidence="4" type="ORF">DP923_01100</name>
</gene>
<dbReference type="Proteomes" id="UP000251692">
    <property type="component" value="Unassembled WGS sequence"/>
</dbReference>
<dbReference type="Gene3D" id="3.30.70.1060">
    <property type="entry name" value="Dimeric alpha+beta barrel"/>
    <property type="match status" value="1"/>
</dbReference>
<dbReference type="Pfam" id="PF03795">
    <property type="entry name" value="YCII"/>
    <property type="match status" value="1"/>
</dbReference>
<keyword evidence="5" id="KW-1185">Reference proteome</keyword>
<evidence type="ECO:0000313" key="4">
    <source>
        <dbReference type="EMBL" id="RAU83701.1"/>
    </source>
</evidence>
<dbReference type="InterPro" id="IPR011008">
    <property type="entry name" value="Dimeric_a/b-barrel"/>
</dbReference>
<evidence type="ECO:0000259" key="3">
    <source>
        <dbReference type="Pfam" id="PF03795"/>
    </source>
</evidence>
<proteinExistence type="inferred from homology"/>